<dbReference type="Pfam" id="PF00583">
    <property type="entry name" value="Acetyltransf_1"/>
    <property type="match status" value="1"/>
</dbReference>
<dbReference type="InterPro" id="IPR000182">
    <property type="entry name" value="GNAT_dom"/>
</dbReference>
<dbReference type="SUPFAM" id="SSF55729">
    <property type="entry name" value="Acyl-CoA N-acyltransferases (Nat)"/>
    <property type="match status" value="1"/>
</dbReference>
<dbReference type="RefSeq" id="WP_098455639.1">
    <property type="nucleotide sequence ID" value="NZ_PDJG01000001.1"/>
</dbReference>
<reference evidence="5 6" key="1">
    <citation type="submission" date="2017-10" db="EMBL/GenBank/DDBJ databases">
        <title>Sequencing the genomes of 1000 actinobacteria strains.</title>
        <authorList>
            <person name="Klenk H.-P."/>
        </authorList>
    </citation>
    <scope>NUCLEOTIDE SEQUENCE [LARGE SCALE GENOMIC DNA]</scope>
    <source>
        <strain evidence="5 6">DSM 18966</strain>
    </source>
</reference>
<dbReference type="PANTHER" id="PTHR43877">
    <property type="entry name" value="AMINOALKYLPHOSPHONATE N-ACETYLTRANSFERASE-RELATED-RELATED"/>
    <property type="match status" value="1"/>
</dbReference>
<keyword evidence="1 5" id="KW-0808">Transferase</keyword>
<evidence type="ECO:0000256" key="1">
    <source>
        <dbReference type="ARBA" id="ARBA00022679"/>
    </source>
</evidence>
<evidence type="ECO:0000313" key="5">
    <source>
        <dbReference type="EMBL" id="PFG34633.1"/>
    </source>
</evidence>
<dbReference type="CDD" id="cd04301">
    <property type="entry name" value="NAT_SF"/>
    <property type="match status" value="1"/>
</dbReference>
<evidence type="ECO:0000313" key="6">
    <source>
        <dbReference type="Proteomes" id="UP000225548"/>
    </source>
</evidence>
<comment type="caution">
    <text evidence="5">The sequence shown here is derived from an EMBL/GenBank/DDBJ whole genome shotgun (WGS) entry which is preliminary data.</text>
</comment>
<dbReference type="Gene3D" id="3.40.630.30">
    <property type="match status" value="1"/>
</dbReference>
<dbReference type="OrthoDB" id="3190820at2"/>
<feature type="domain" description="N-acetyltransferase" evidence="4">
    <location>
        <begin position="3"/>
        <end position="150"/>
    </location>
</feature>
<organism evidence="5 6">
    <name type="scientific">Sanguibacter antarcticus</name>
    <dbReference type="NCBI Taxonomy" id="372484"/>
    <lineage>
        <taxon>Bacteria</taxon>
        <taxon>Bacillati</taxon>
        <taxon>Actinomycetota</taxon>
        <taxon>Actinomycetes</taxon>
        <taxon>Micrococcales</taxon>
        <taxon>Sanguibacteraceae</taxon>
        <taxon>Sanguibacter</taxon>
    </lineage>
</organism>
<evidence type="ECO:0000259" key="4">
    <source>
        <dbReference type="PROSITE" id="PS51186"/>
    </source>
</evidence>
<dbReference type="AlphaFoldDB" id="A0A2A9E710"/>
<dbReference type="InterPro" id="IPR016181">
    <property type="entry name" value="Acyl_CoA_acyltransferase"/>
</dbReference>
<dbReference type="PROSITE" id="PS51186">
    <property type="entry name" value="GNAT"/>
    <property type="match status" value="1"/>
</dbReference>
<sequence>MQIELRPYDHPHVQALVERLQAEYLTIYGQTDAAPASASELAPPRGSFALGYVDDVPVAMGGWRLRDDGRAELKRMYVVDEARGRGLSRDILRWLEASAIAAGMTEMILESNQKHPAALGLYRSHGYTPVPAFGYYSASPENVCLGRSLAPPTGRGQPGAASAQDAQPSCLGDRGGPGRDVELGEDVDEVRLHGRF</sequence>
<protein>
    <submittedName>
        <fullName evidence="5">Acetyltransferase (GNAT) family protein</fullName>
    </submittedName>
</protein>
<dbReference type="GO" id="GO:0016747">
    <property type="term" value="F:acyltransferase activity, transferring groups other than amino-acyl groups"/>
    <property type="evidence" value="ECO:0007669"/>
    <property type="project" value="InterPro"/>
</dbReference>
<dbReference type="InterPro" id="IPR050832">
    <property type="entry name" value="Bact_Acetyltransf"/>
</dbReference>
<evidence type="ECO:0000256" key="3">
    <source>
        <dbReference type="SAM" id="MobiDB-lite"/>
    </source>
</evidence>
<evidence type="ECO:0000256" key="2">
    <source>
        <dbReference type="ARBA" id="ARBA00023315"/>
    </source>
</evidence>
<dbReference type="EMBL" id="PDJG01000001">
    <property type="protein sequence ID" value="PFG34633.1"/>
    <property type="molecule type" value="Genomic_DNA"/>
</dbReference>
<accession>A0A2A9E710</accession>
<keyword evidence="2" id="KW-0012">Acyltransferase</keyword>
<keyword evidence="6" id="KW-1185">Reference proteome</keyword>
<dbReference type="PANTHER" id="PTHR43877:SF2">
    <property type="entry name" value="AMINOALKYLPHOSPHONATE N-ACETYLTRANSFERASE-RELATED"/>
    <property type="match status" value="1"/>
</dbReference>
<proteinExistence type="predicted"/>
<feature type="region of interest" description="Disordered" evidence="3">
    <location>
        <begin position="149"/>
        <end position="182"/>
    </location>
</feature>
<name>A0A2A9E710_9MICO</name>
<gene>
    <name evidence="5" type="ORF">ATL42_2550</name>
</gene>
<dbReference type="Proteomes" id="UP000225548">
    <property type="component" value="Unassembled WGS sequence"/>
</dbReference>